<dbReference type="GO" id="GO:0003677">
    <property type="term" value="F:DNA binding"/>
    <property type="evidence" value="ECO:0007669"/>
    <property type="project" value="UniProtKB-KW"/>
</dbReference>
<accession>A0A537IKU0</accession>
<keyword evidence="1" id="KW-0238">DNA-binding</keyword>
<protein>
    <submittedName>
        <fullName evidence="1">Winged helix DNA-binding domain-containing protein</fullName>
    </submittedName>
</protein>
<evidence type="ECO:0000313" key="1">
    <source>
        <dbReference type="EMBL" id="TMI71854.1"/>
    </source>
</evidence>
<evidence type="ECO:0000313" key="2">
    <source>
        <dbReference type="Proteomes" id="UP000318834"/>
    </source>
</evidence>
<sequence length="346" mass="39207">MLSTRELNRALLARQLLLDRSRLPLTRALEQVAGLQSQYAPSAYVALWSRLHGFRRGALTRALERGRVVQATLMRATIHIVSAQDFPLFAAAIRRGRREWWLRVQGRQLKSIDMKTVAAHIRKHLSGGPRRYSELVELLRTEGFPRIAAVSAGMWLDLVRVPPSGTWEQRRADLYGLADDWADGSKPTETKALEHLVRRYLGAFGPASLNDLANWAGLPVTTLRPVVERLRLRKFRDENDGELLDSPGTPLPDPDTPAPVRFLPTWDATLLVHARRTQILPEPYRSLVFNTKTPHSMSTFLVDGAVAGTWRYEQGRVHFKPFERLPAAARRELEDEAKRLAAFHAD</sequence>
<proteinExistence type="predicted"/>
<comment type="caution">
    <text evidence="1">The sequence shown here is derived from an EMBL/GenBank/DDBJ whole genome shotgun (WGS) entry which is preliminary data.</text>
</comment>
<name>A0A537IKU0_9BACT</name>
<dbReference type="PANTHER" id="PTHR38479">
    <property type="entry name" value="LMO0824 PROTEIN"/>
    <property type="match status" value="1"/>
</dbReference>
<dbReference type="InterPro" id="IPR009351">
    <property type="entry name" value="AlkZ-like"/>
</dbReference>
<dbReference type="AlphaFoldDB" id="A0A537IKU0"/>
<organism evidence="1 2">
    <name type="scientific">Candidatus Segetimicrobium genomatis</name>
    <dbReference type="NCBI Taxonomy" id="2569760"/>
    <lineage>
        <taxon>Bacteria</taxon>
        <taxon>Bacillati</taxon>
        <taxon>Candidatus Sysuimicrobiota</taxon>
        <taxon>Candidatus Sysuimicrobiia</taxon>
        <taxon>Candidatus Sysuimicrobiales</taxon>
        <taxon>Candidatus Segetimicrobiaceae</taxon>
        <taxon>Candidatus Segetimicrobium</taxon>
    </lineage>
</organism>
<dbReference type="PANTHER" id="PTHR38479:SF2">
    <property type="entry name" value="WINGED HELIX DNA-BINDING DOMAIN-CONTAINING PROTEIN"/>
    <property type="match status" value="1"/>
</dbReference>
<dbReference type="Proteomes" id="UP000318834">
    <property type="component" value="Unassembled WGS sequence"/>
</dbReference>
<dbReference type="Pfam" id="PF06224">
    <property type="entry name" value="AlkZ-like"/>
    <property type="match status" value="1"/>
</dbReference>
<gene>
    <name evidence="1" type="ORF">E6H05_12005</name>
</gene>
<dbReference type="EMBL" id="VBAP01000099">
    <property type="protein sequence ID" value="TMI71854.1"/>
    <property type="molecule type" value="Genomic_DNA"/>
</dbReference>
<reference evidence="1 2" key="1">
    <citation type="journal article" date="2019" name="Nat. Microbiol.">
        <title>Mediterranean grassland soil C-N compound turnover is dependent on rainfall and depth, and is mediated by genomically divergent microorganisms.</title>
        <authorList>
            <person name="Diamond S."/>
            <person name="Andeer P.F."/>
            <person name="Li Z."/>
            <person name="Crits-Christoph A."/>
            <person name="Burstein D."/>
            <person name="Anantharaman K."/>
            <person name="Lane K.R."/>
            <person name="Thomas B.C."/>
            <person name="Pan C."/>
            <person name="Northen T.R."/>
            <person name="Banfield J.F."/>
        </authorList>
    </citation>
    <scope>NUCLEOTIDE SEQUENCE [LARGE SCALE GENOMIC DNA]</scope>
    <source>
        <strain evidence="1">NP_8</strain>
    </source>
</reference>